<comment type="caution">
    <text evidence="19">The sequence shown here is derived from an EMBL/GenBank/DDBJ whole genome shotgun (WGS) entry which is preliminary data.</text>
</comment>
<dbReference type="SMART" id="SM00898">
    <property type="entry name" value="Fapy_DNA_glyco"/>
    <property type="match status" value="1"/>
</dbReference>
<protein>
    <submittedName>
        <fullName evidence="19">Uncharacterized protein</fullName>
    </submittedName>
</protein>
<evidence type="ECO:0000256" key="3">
    <source>
        <dbReference type="ARBA" id="ARBA00009409"/>
    </source>
</evidence>
<evidence type="ECO:0000256" key="5">
    <source>
        <dbReference type="ARBA" id="ARBA00022723"/>
    </source>
</evidence>
<comment type="cofactor">
    <cofactor evidence="2">
        <name>Zn(2+)</name>
        <dbReference type="ChEBI" id="CHEBI:29105"/>
    </cofactor>
</comment>
<evidence type="ECO:0000256" key="15">
    <source>
        <dbReference type="ARBA" id="ARBA00044632"/>
    </source>
</evidence>
<dbReference type="SUPFAM" id="SSF46946">
    <property type="entry name" value="S13-like H2TH domain"/>
    <property type="match status" value="1"/>
</dbReference>
<dbReference type="SUPFAM" id="SSF81624">
    <property type="entry name" value="N-terminal domain of MutM-like DNA repair proteins"/>
    <property type="match status" value="1"/>
</dbReference>
<dbReference type="PROSITE" id="PS01242">
    <property type="entry name" value="ZF_FPG_1"/>
    <property type="match status" value="1"/>
</dbReference>
<evidence type="ECO:0000256" key="14">
    <source>
        <dbReference type="ARBA" id="ARBA00023295"/>
    </source>
</evidence>
<evidence type="ECO:0000256" key="10">
    <source>
        <dbReference type="ARBA" id="ARBA00023125"/>
    </source>
</evidence>
<reference evidence="20" key="1">
    <citation type="submission" date="2017-09" db="EMBL/GenBank/DDBJ databases">
        <title>Depth-based differentiation of microbial function through sediment-hosted aquifers and enrichment of novel symbionts in the deep terrestrial subsurface.</title>
        <authorList>
            <person name="Probst A.J."/>
            <person name="Ladd B."/>
            <person name="Jarett J.K."/>
            <person name="Geller-Mcgrath D.E."/>
            <person name="Sieber C.M.K."/>
            <person name="Emerson J.B."/>
            <person name="Anantharaman K."/>
            <person name="Thomas B.C."/>
            <person name="Malmstrom R."/>
            <person name="Stieglmeier M."/>
            <person name="Klingl A."/>
            <person name="Woyke T."/>
            <person name="Ryan C.M."/>
            <person name="Banfield J.F."/>
        </authorList>
    </citation>
    <scope>NUCLEOTIDE SEQUENCE [LARGE SCALE GENOMIC DNA]</scope>
</reference>
<comment type="catalytic activity">
    <reaction evidence="15">
        <text>2'-deoxyribonucleotide-(2'-deoxyribose 5'-phosphate)-2'-deoxyribonucleotide-DNA = a 3'-end 2'-deoxyribonucleotide-(2,3-dehydro-2,3-deoxyribose 5'-phosphate)-DNA + a 5'-end 5'-phospho-2'-deoxyribonucleoside-DNA + H(+)</text>
        <dbReference type="Rhea" id="RHEA:66592"/>
        <dbReference type="Rhea" id="RHEA-COMP:13180"/>
        <dbReference type="Rhea" id="RHEA-COMP:16897"/>
        <dbReference type="Rhea" id="RHEA-COMP:17067"/>
        <dbReference type="ChEBI" id="CHEBI:15378"/>
        <dbReference type="ChEBI" id="CHEBI:136412"/>
        <dbReference type="ChEBI" id="CHEBI:157695"/>
        <dbReference type="ChEBI" id="CHEBI:167181"/>
        <dbReference type="EC" id="4.2.99.18"/>
    </reaction>
</comment>
<dbReference type="GO" id="GO:0006284">
    <property type="term" value="P:base-excision repair"/>
    <property type="evidence" value="ECO:0007669"/>
    <property type="project" value="InterPro"/>
</dbReference>
<feature type="domain" description="FPG-type" evidence="17">
    <location>
        <begin position="264"/>
        <end position="299"/>
    </location>
</feature>
<keyword evidence="6" id="KW-0227">DNA damage</keyword>
<dbReference type="PROSITE" id="PS51066">
    <property type="entry name" value="ZF_FPG_2"/>
    <property type="match status" value="1"/>
</dbReference>
<keyword evidence="14" id="KW-0326">Glycosidase</keyword>
<dbReference type="PANTHER" id="PTHR22993">
    <property type="entry name" value="FORMAMIDOPYRIMIDINE-DNA GLYCOSYLASE"/>
    <property type="match status" value="1"/>
</dbReference>
<dbReference type="CDD" id="cd08966">
    <property type="entry name" value="EcFpg-like_N"/>
    <property type="match status" value="1"/>
</dbReference>
<dbReference type="Pfam" id="PF06827">
    <property type="entry name" value="zf-FPG_IleRS"/>
    <property type="match status" value="1"/>
</dbReference>
<keyword evidence="8" id="KW-0378">Hydrolase</keyword>
<dbReference type="SUPFAM" id="SSF57716">
    <property type="entry name" value="Glucocorticoid receptor-like (DNA-binding domain)"/>
    <property type="match status" value="1"/>
</dbReference>
<evidence type="ECO:0000256" key="13">
    <source>
        <dbReference type="ARBA" id="ARBA00023268"/>
    </source>
</evidence>
<evidence type="ECO:0000256" key="8">
    <source>
        <dbReference type="ARBA" id="ARBA00022801"/>
    </source>
</evidence>
<dbReference type="GO" id="GO:0140078">
    <property type="term" value="F:class I DNA-(apurinic or apyrimidinic site) endonuclease activity"/>
    <property type="evidence" value="ECO:0007669"/>
    <property type="project" value="UniProtKB-EC"/>
</dbReference>
<evidence type="ECO:0000256" key="12">
    <source>
        <dbReference type="ARBA" id="ARBA00023239"/>
    </source>
</evidence>
<dbReference type="InterPro" id="IPR015886">
    <property type="entry name" value="H2TH_FPG"/>
</dbReference>
<evidence type="ECO:0000256" key="11">
    <source>
        <dbReference type="ARBA" id="ARBA00023204"/>
    </source>
</evidence>
<keyword evidence="5" id="KW-0479">Metal-binding</keyword>
<dbReference type="NCBIfam" id="TIGR00577">
    <property type="entry name" value="fpg"/>
    <property type="match status" value="1"/>
</dbReference>
<evidence type="ECO:0000256" key="9">
    <source>
        <dbReference type="ARBA" id="ARBA00022833"/>
    </source>
</evidence>
<dbReference type="Gene3D" id="3.20.190.10">
    <property type="entry name" value="MutM-like, N-terminal"/>
    <property type="match status" value="1"/>
</dbReference>
<dbReference type="InterPro" id="IPR010979">
    <property type="entry name" value="Ribosomal_uS13-like_H2TH"/>
</dbReference>
<dbReference type="SMART" id="SM01232">
    <property type="entry name" value="H2TH"/>
    <property type="match status" value="1"/>
</dbReference>
<dbReference type="InterPro" id="IPR015887">
    <property type="entry name" value="DNA_glyclase_Znf_dom_DNA_BS"/>
</dbReference>
<keyword evidence="9" id="KW-0862">Zinc</keyword>
<dbReference type="Proteomes" id="UP000230553">
    <property type="component" value="Unassembled WGS sequence"/>
</dbReference>
<dbReference type="Pfam" id="PF01149">
    <property type="entry name" value="Fapy_DNA_glyco"/>
    <property type="match status" value="1"/>
</dbReference>
<evidence type="ECO:0000256" key="6">
    <source>
        <dbReference type="ARBA" id="ARBA00022763"/>
    </source>
</evidence>
<dbReference type="Gene3D" id="1.10.8.50">
    <property type="match status" value="1"/>
</dbReference>
<sequence length="300" mass="34066">MPELPEVQTIVSDLNKKIVGRRITGVWFDAPKIIKKPKPADFEKQIKGLKIEKISRRGKNILIYLTQTKRSTLNPKPHLLLVHQKMTGHLLIGKWRMENGKVKSLIGGALKEKVNGYIHLIFYLDNGWQLALSDLRKFAKILFGGEKEVLKMPDLAELGPEPLNKNFNFAKFIKLIKPEKRKIKQVLMDQKVIVGIGNIYADEILFEAEIHPFKPANKLEKNEIKKIYLAMKKILKKAIGLRGTSTSDFRDTSGIAGKYGGKLLVYRKEGEKCPRSCGGIIKRIKIGGRSAHYCLKCQKI</sequence>
<dbReference type="InterPro" id="IPR012319">
    <property type="entry name" value="FPG_cat"/>
</dbReference>
<keyword evidence="13" id="KW-0511">Multifunctional enzyme</keyword>
<evidence type="ECO:0000313" key="19">
    <source>
        <dbReference type="EMBL" id="PIZ44595.1"/>
    </source>
</evidence>
<evidence type="ECO:0000256" key="7">
    <source>
        <dbReference type="ARBA" id="ARBA00022771"/>
    </source>
</evidence>
<comment type="subunit">
    <text evidence="4">Monomer.</text>
</comment>
<dbReference type="EMBL" id="PFNM01000042">
    <property type="protein sequence ID" value="PIZ44595.1"/>
    <property type="molecule type" value="Genomic_DNA"/>
</dbReference>
<dbReference type="GO" id="GO:0008270">
    <property type="term" value="F:zinc ion binding"/>
    <property type="evidence" value="ECO:0007669"/>
    <property type="project" value="UniProtKB-KW"/>
</dbReference>
<dbReference type="InterPro" id="IPR035937">
    <property type="entry name" value="FPG_N"/>
</dbReference>
<evidence type="ECO:0000259" key="17">
    <source>
        <dbReference type="PROSITE" id="PS51066"/>
    </source>
</evidence>
<dbReference type="NCBIfam" id="NF002211">
    <property type="entry name" value="PRK01103.1"/>
    <property type="match status" value="1"/>
</dbReference>
<keyword evidence="10" id="KW-0238">DNA-binding</keyword>
<dbReference type="InterPro" id="IPR000214">
    <property type="entry name" value="Znf_DNA_glyclase/AP_lyase"/>
</dbReference>
<evidence type="ECO:0000256" key="1">
    <source>
        <dbReference type="ARBA" id="ARBA00001668"/>
    </source>
</evidence>
<keyword evidence="7 16" id="KW-0863">Zinc-finger</keyword>
<accession>A0A2M7TFF8</accession>
<proteinExistence type="inferred from homology"/>
<evidence type="ECO:0000259" key="18">
    <source>
        <dbReference type="PROSITE" id="PS51068"/>
    </source>
</evidence>
<feature type="domain" description="Formamidopyrimidine-DNA glycosylase catalytic" evidence="18">
    <location>
        <begin position="2"/>
        <end position="139"/>
    </location>
</feature>
<evidence type="ECO:0000256" key="2">
    <source>
        <dbReference type="ARBA" id="ARBA00001947"/>
    </source>
</evidence>
<dbReference type="FunFam" id="1.10.8.50:FF:000003">
    <property type="entry name" value="Formamidopyrimidine-DNA glycosylase"/>
    <property type="match status" value="1"/>
</dbReference>
<dbReference type="GO" id="GO:0034039">
    <property type="term" value="F:8-oxo-7,8-dihydroguanine DNA N-glycosylase activity"/>
    <property type="evidence" value="ECO:0007669"/>
    <property type="project" value="TreeGrafter"/>
</dbReference>
<name>A0A2M7TFF8_9BACT</name>
<dbReference type="PANTHER" id="PTHR22993:SF9">
    <property type="entry name" value="FORMAMIDOPYRIMIDINE-DNA GLYCOSYLASE"/>
    <property type="match status" value="1"/>
</dbReference>
<dbReference type="InterPro" id="IPR010663">
    <property type="entry name" value="Znf_FPG/IleRS"/>
</dbReference>
<keyword evidence="12" id="KW-0456">Lyase</keyword>
<dbReference type="GO" id="GO:0003684">
    <property type="term" value="F:damaged DNA binding"/>
    <property type="evidence" value="ECO:0007669"/>
    <property type="project" value="InterPro"/>
</dbReference>
<keyword evidence="11" id="KW-0234">DNA repair</keyword>
<dbReference type="InterPro" id="IPR020629">
    <property type="entry name" value="FPG_Glyclase"/>
</dbReference>
<evidence type="ECO:0000256" key="16">
    <source>
        <dbReference type="PROSITE-ProRule" id="PRU00391"/>
    </source>
</evidence>
<dbReference type="AlphaFoldDB" id="A0A2M7TFF8"/>
<dbReference type="PROSITE" id="PS51068">
    <property type="entry name" value="FPG_CAT"/>
    <property type="match status" value="1"/>
</dbReference>
<comment type="catalytic activity">
    <reaction evidence="1">
        <text>Hydrolysis of DNA containing ring-opened 7-methylguanine residues, releasing 2,6-diamino-4-hydroxy-5-(N-methyl)formamidopyrimidine.</text>
        <dbReference type="EC" id="3.2.2.23"/>
    </reaction>
</comment>
<organism evidence="19 20">
    <name type="scientific">Candidatus Wolfebacteria bacterium CG_4_10_14_0_2_um_filter_39_18</name>
    <dbReference type="NCBI Taxonomy" id="1975061"/>
    <lineage>
        <taxon>Bacteria</taxon>
        <taxon>Candidatus Wolfeibacteriota</taxon>
    </lineage>
</organism>
<dbReference type="Pfam" id="PF06831">
    <property type="entry name" value="H2TH"/>
    <property type="match status" value="1"/>
</dbReference>
<gene>
    <name evidence="19" type="ORF">COY31_02290</name>
</gene>
<evidence type="ECO:0000256" key="4">
    <source>
        <dbReference type="ARBA" id="ARBA00011245"/>
    </source>
</evidence>
<comment type="similarity">
    <text evidence="3">Belongs to the FPG family.</text>
</comment>
<evidence type="ECO:0000313" key="20">
    <source>
        <dbReference type="Proteomes" id="UP000230553"/>
    </source>
</evidence>